<dbReference type="HOGENOM" id="CLU_483907_0_0_11"/>
<keyword evidence="2" id="KW-0812">Transmembrane</keyword>
<evidence type="ECO:0000259" key="3">
    <source>
        <dbReference type="Pfam" id="PF13360"/>
    </source>
</evidence>
<dbReference type="STRING" id="446471.Xcel_3294"/>
<gene>
    <name evidence="4" type="ordered locus">Xcel_3294</name>
</gene>
<keyword evidence="2" id="KW-1133">Transmembrane helix</keyword>
<dbReference type="InterPro" id="IPR002372">
    <property type="entry name" value="PQQ_rpt_dom"/>
</dbReference>
<dbReference type="SUPFAM" id="SSF50998">
    <property type="entry name" value="Quinoprotein alcohol dehydrogenase-like"/>
    <property type="match status" value="2"/>
</dbReference>
<proteinExistence type="predicted"/>
<keyword evidence="5" id="KW-1185">Reference proteome</keyword>
<feature type="region of interest" description="Disordered" evidence="1">
    <location>
        <begin position="14"/>
        <end position="36"/>
    </location>
</feature>
<dbReference type="Proteomes" id="UP000002255">
    <property type="component" value="Chromosome"/>
</dbReference>
<dbReference type="EMBL" id="CP001821">
    <property type="protein sequence ID" value="ACZ32294.1"/>
    <property type="molecule type" value="Genomic_DNA"/>
</dbReference>
<protein>
    <recommendedName>
        <fullName evidence="3">Pyrrolo-quinoline quinone repeat domain-containing protein</fullName>
    </recommendedName>
</protein>
<name>D1BRM8_XYLCX</name>
<dbReference type="PANTHER" id="PTHR34512">
    <property type="entry name" value="CELL SURFACE PROTEIN"/>
    <property type="match status" value="1"/>
</dbReference>
<feature type="domain" description="Pyrrolo-quinoline quinone repeat" evidence="3">
    <location>
        <begin position="393"/>
        <end position="511"/>
    </location>
</feature>
<organism evidence="4 5">
    <name type="scientific">Xylanimonas cellulosilytica (strain DSM 15894 / JCM 12276 / CECT 5975 / KCTC 9989 / LMG 20990 / NBRC 107835 / XIL07)</name>
    <dbReference type="NCBI Taxonomy" id="446471"/>
    <lineage>
        <taxon>Bacteria</taxon>
        <taxon>Bacillati</taxon>
        <taxon>Actinomycetota</taxon>
        <taxon>Actinomycetes</taxon>
        <taxon>Micrococcales</taxon>
        <taxon>Promicromonosporaceae</taxon>
        <taxon>Xylanimonas</taxon>
    </lineage>
</organism>
<dbReference type="eggNOG" id="COG1520">
    <property type="taxonomic scope" value="Bacteria"/>
</dbReference>
<dbReference type="PANTHER" id="PTHR34512:SF30">
    <property type="entry name" value="OUTER MEMBRANE PROTEIN ASSEMBLY FACTOR BAMB"/>
    <property type="match status" value="1"/>
</dbReference>
<feature type="transmembrane region" description="Helical" evidence="2">
    <location>
        <begin position="65"/>
        <end position="86"/>
    </location>
</feature>
<dbReference type="InterPro" id="IPR015943">
    <property type="entry name" value="WD40/YVTN_repeat-like_dom_sf"/>
</dbReference>
<dbReference type="AlphaFoldDB" id="D1BRM8"/>
<dbReference type="InterPro" id="IPR011047">
    <property type="entry name" value="Quinoprotein_ADH-like_sf"/>
</dbReference>
<reference evidence="5" key="1">
    <citation type="submission" date="2009-11" db="EMBL/GenBank/DDBJ databases">
        <title>The complete chromosome of Xylanimonas cellulosilytica DSM 15894.</title>
        <authorList>
            <consortium name="US DOE Joint Genome Institute (JGI-PGF)"/>
            <person name="Lucas S."/>
            <person name="Copeland A."/>
            <person name="Lapidus A."/>
            <person name="Glavina del Rio T."/>
            <person name="Dalin E."/>
            <person name="Tice H."/>
            <person name="Bruce D."/>
            <person name="Goodwin L."/>
            <person name="Pitluck S."/>
            <person name="Kyrpides N."/>
            <person name="Mavromatis K."/>
            <person name="Ivanova N."/>
            <person name="Mikhailova N."/>
            <person name="Foster B."/>
            <person name="Clum A."/>
            <person name="Brettin T."/>
            <person name="Detter J.C."/>
            <person name="Han C."/>
            <person name="Larimer F."/>
            <person name="Land M."/>
            <person name="Hauser L."/>
            <person name="Markowitz V."/>
            <person name="Cheng J.F."/>
            <person name="Hugenholtz P."/>
            <person name="Woyke T."/>
            <person name="Wu D."/>
            <person name="Gehrich-Schroeter G."/>
            <person name="Schneider S."/>
            <person name="Pukall S.R."/>
            <person name="Klenk H.P."/>
            <person name="Eisen J.A."/>
        </authorList>
    </citation>
    <scope>NUCLEOTIDE SEQUENCE [LARGE SCALE GENOMIC DNA]</scope>
    <source>
        <strain evidence="5">DSM 15894 / CECT 5975 / LMG 20990 / XIL07</strain>
    </source>
</reference>
<reference evidence="4 5" key="2">
    <citation type="journal article" date="2010" name="Stand. Genomic Sci.">
        <title>Complete genome sequence of Xylanimonas cellulosilytica type strain (XIL07).</title>
        <authorList>
            <person name="Foster B."/>
            <person name="Pukall R."/>
            <person name="Abt B."/>
            <person name="Nolan M."/>
            <person name="Glavina Del Rio T."/>
            <person name="Chen F."/>
            <person name="Lucas S."/>
            <person name="Tice H."/>
            <person name="Pitluck S."/>
            <person name="Cheng J.-F."/>
            <person name="Chertkov O."/>
            <person name="Brettin T."/>
            <person name="Han C."/>
            <person name="Detter J.C."/>
            <person name="Bruce D."/>
            <person name="Goodwin L."/>
            <person name="Ivanova N."/>
            <person name="Mavromatis K."/>
            <person name="Pati A."/>
            <person name="Mikhailova N."/>
            <person name="Chen A."/>
            <person name="Palaniappan K."/>
            <person name="Land M."/>
            <person name="Hauser L."/>
            <person name="Chang Y.-J."/>
            <person name="Jeffries C.D."/>
            <person name="Chain P."/>
            <person name="Rohde M."/>
            <person name="Goeker M."/>
            <person name="Bristow J."/>
            <person name="Eisen J.A."/>
            <person name="Markowitz V."/>
            <person name="Hugenholtz P."/>
            <person name="Kyrpides N.C."/>
            <person name="Klenk H.-P."/>
            <person name="Lapidus A."/>
        </authorList>
    </citation>
    <scope>NUCLEOTIDE SEQUENCE [LARGE SCALE GENOMIC DNA]</scope>
    <source>
        <strain evidence="5">DSM 15894 / CECT 5975 / LMG 20990 / XIL07</strain>
    </source>
</reference>
<accession>D1BRM8</accession>
<keyword evidence="2" id="KW-0472">Membrane</keyword>
<evidence type="ECO:0000313" key="4">
    <source>
        <dbReference type="EMBL" id="ACZ32294.1"/>
    </source>
</evidence>
<dbReference type="Pfam" id="PF13360">
    <property type="entry name" value="PQQ_2"/>
    <property type="match status" value="1"/>
</dbReference>
<sequence length="563" mass="57759">MRFVSHRDVGVTFDLEPDDDAGAEGNRHGLGAVPDEPEVDALADPVRHGARAVRAFVARQPRRRLVAVGVGIALVAGSVVGGTFAVRAAQAAAAERDRVAALLASPGGVLDLGSGPLEEAWSVPLTGAVLGTLSGTLAGTVVVADGADAVGLRVDDGGEAWRHELGGDLTCGLRPMPGERAPTPTTLVCLAGPVEARRVTVLDADGVVVARRDLGDTTDRSVVPTADGGLLTVRPTGEVPELPVTPAGIDLSETFPQGILAGPDALLEMTDAASGALRWTAEVPFEPGAYPLGCGPTIDVDGSTRITLSVGAYVTPTLIVIDGCGVDAAFLPDGTLLAGREDLDQAYLQPDPDGGYVLHGYAAPSQVLDERGGLRSVVNLGVVVPTATDAVSANLLVLDGNGTLLCLDADGQRLWPASPGATSPPAVSSVLVRAGGVVLGLTRDWSLVGLDANDGTLLWQGDRDTRVPEYGTDAAVTDGTVAVLAVAADQSATPERHLVGVDLRTGRTWTLDREHTAMAELLVVDGALVEYATGTATEVRDLPNGEAGWFRDGTLTRLTPPAP</sequence>
<evidence type="ECO:0000256" key="2">
    <source>
        <dbReference type="SAM" id="Phobius"/>
    </source>
</evidence>
<dbReference type="KEGG" id="xce:Xcel_3294"/>
<evidence type="ECO:0000313" key="5">
    <source>
        <dbReference type="Proteomes" id="UP000002255"/>
    </source>
</evidence>
<evidence type="ECO:0000256" key="1">
    <source>
        <dbReference type="SAM" id="MobiDB-lite"/>
    </source>
</evidence>
<dbReference type="Gene3D" id="2.130.10.10">
    <property type="entry name" value="YVTN repeat-like/Quinoprotein amine dehydrogenase"/>
    <property type="match status" value="1"/>
</dbReference>